<feature type="compositionally biased region" description="Basic and acidic residues" evidence="1">
    <location>
        <begin position="60"/>
        <end position="77"/>
    </location>
</feature>
<proteinExistence type="predicted"/>
<keyword evidence="4" id="KW-1185">Reference proteome</keyword>
<comment type="caution">
    <text evidence="3">The sequence shown here is derived from an EMBL/GenBank/DDBJ whole genome shotgun (WGS) entry which is preliminary data.</text>
</comment>
<accession>A0ABP9V458</accession>
<gene>
    <name evidence="3" type="ORF">Rhal01_03655</name>
</gene>
<reference evidence="3 4" key="1">
    <citation type="submission" date="2024-02" db="EMBL/GenBank/DDBJ databases">
        <title>Rubritalea halochordaticola NBRC 107102.</title>
        <authorList>
            <person name="Ichikawa N."/>
            <person name="Katano-Makiyama Y."/>
            <person name="Hidaka K."/>
        </authorList>
    </citation>
    <scope>NUCLEOTIDE SEQUENCE [LARGE SCALE GENOMIC DNA]</scope>
    <source>
        <strain evidence="3 4">NBRC 107102</strain>
    </source>
</reference>
<feature type="region of interest" description="Disordered" evidence="1">
    <location>
        <begin position="35"/>
        <end position="77"/>
    </location>
</feature>
<dbReference type="EMBL" id="BAABRL010000015">
    <property type="protein sequence ID" value="GAA5497459.1"/>
    <property type="molecule type" value="Genomic_DNA"/>
</dbReference>
<dbReference type="Proteomes" id="UP001424741">
    <property type="component" value="Unassembled WGS sequence"/>
</dbReference>
<dbReference type="PROSITE" id="PS51257">
    <property type="entry name" value="PROKAR_LIPOPROTEIN"/>
    <property type="match status" value="1"/>
</dbReference>
<sequence length="128" mass="13817">MKRIVVRNVALAACMLTGLSSCAWLSKVFRPYPAHTWENPHGTQPSGHGTTGPGIVDPPNKPDGDKPVDPGKPAVDKPKYPVAVAVEGRPGFVLNPYTGNLVDVRDIQSMTLVRDPADPDETHLFRVP</sequence>
<feature type="chain" id="PRO_5047518819" evidence="2">
    <location>
        <begin position="24"/>
        <end position="128"/>
    </location>
</feature>
<evidence type="ECO:0000313" key="3">
    <source>
        <dbReference type="EMBL" id="GAA5497459.1"/>
    </source>
</evidence>
<keyword evidence="2" id="KW-0732">Signal</keyword>
<evidence type="ECO:0000256" key="2">
    <source>
        <dbReference type="SAM" id="SignalP"/>
    </source>
</evidence>
<protein>
    <submittedName>
        <fullName evidence="3">Uncharacterized protein</fullName>
    </submittedName>
</protein>
<organism evidence="3 4">
    <name type="scientific">Rubritalea halochordaticola</name>
    <dbReference type="NCBI Taxonomy" id="714537"/>
    <lineage>
        <taxon>Bacteria</taxon>
        <taxon>Pseudomonadati</taxon>
        <taxon>Verrucomicrobiota</taxon>
        <taxon>Verrucomicrobiia</taxon>
        <taxon>Verrucomicrobiales</taxon>
        <taxon>Rubritaleaceae</taxon>
        <taxon>Rubritalea</taxon>
    </lineage>
</organism>
<evidence type="ECO:0000256" key="1">
    <source>
        <dbReference type="SAM" id="MobiDB-lite"/>
    </source>
</evidence>
<feature type="signal peptide" evidence="2">
    <location>
        <begin position="1"/>
        <end position="23"/>
    </location>
</feature>
<dbReference type="RefSeq" id="WP_346189965.1">
    <property type="nucleotide sequence ID" value="NZ_BAABRL010000015.1"/>
</dbReference>
<evidence type="ECO:0000313" key="4">
    <source>
        <dbReference type="Proteomes" id="UP001424741"/>
    </source>
</evidence>
<name>A0ABP9V458_9BACT</name>